<reference evidence="9 10" key="1">
    <citation type="journal article" date="2018" name="J. Microbiol.">
        <title>Aestuariibaculum marinum sp. nov., a marine bacterium isolated from seawater in South Korea.</title>
        <authorList>
            <person name="Choi J."/>
            <person name="Lee D."/>
            <person name="Jang J.H."/>
            <person name="Cha S."/>
            <person name="Seo T."/>
        </authorList>
    </citation>
    <scope>NUCLEOTIDE SEQUENCE [LARGE SCALE GENOMIC DNA]</scope>
    <source>
        <strain evidence="9 10">IP7</strain>
    </source>
</reference>
<accession>A0A8J6PQQ1</accession>
<evidence type="ECO:0000256" key="3">
    <source>
        <dbReference type="ARBA" id="ARBA00022763"/>
    </source>
</evidence>
<keyword evidence="3" id="KW-0227">DNA damage</keyword>
<proteinExistence type="inferred from homology"/>
<dbReference type="EMBL" id="JACVXD010000001">
    <property type="protein sequence ID" value="MBD0822667.1"/>
    <property type="molecule type" value="Genomic_DNA"/>
</dbReference>
<dbReference type="InterPro" id="IPR003738">
    <property type="entry name" value="SRAP"/>
</dbReference>
<dbReference type="Pfam" id="PF02586">
    <property type="entry name" value="SRAP"/>
    <property type="match status" value="1"/>
</dbReference>
<dbReference type="PANTHER" id="PTHR13604">
    <property type="entry name" value="DC12-RELATED"/>
    <property type="match status" value="1"/>
</dbReference>
<dbReference type="GO" id="GO:0016829">
    <property type="term" value="F:lyase activity"/>
    <property type="evidence" value="ECO:0007669"/>
    <property type="project" value="UniProtKB-KW"/>
</dbReference>
<keyword evidence="5" id="KW-0190">Covalent protein-DNA linkage</keyword>
<comment type="similarity">
    <text evidence="1 8">Belongs to the SOS response-associated peptidase family.</text>
</comment>
<evidence type="ECO:0000256" key="7">
    <source>
        <dbReference type="ARBA" id="ARBA00023239"/>
    </source>
</evidence>
<dbReference type="GO" id="GO:0106300">
    <property type="term" value="P:protein-DNA covalent cross-linking repair"/>
    <property type="evidence" value="ECO:0007669"/>
    <property type="project" value="InterPro"/>
</dbReference>
<evidence type="ECO:0000256" key="6">
    <source>
        <dbReference type="ARBA" id="ARBA00023125"/>
    </source>
</evidence>
<evidence type="ECO:0000256" key="4">
    <source>
        <dbReference type="ARBA" id="ARBA00022801"/>
    </source>
</evidence>
<keyword evidence="4 8" id="KW-0378">Hydrolase</keyword>
<gene>
    <name evidence="9" type="ORF">ICJ85_01420</name>
</gene>
<evidence type="ECO:0000256" key="2">
    <source>
        <dbReference type="ARBA" id="ARBA00022670"/>
    </source>
</evidence>
<evidence type="ECO:0000313" key="10">
    <source>
        <dbReference type="Proteomes" id="UP000621516"/>
    </source>
</evidence>
<dbReference type="RefSeq" id="WP_188221983.1">
    <property type="nucleotide sequence ID" value="NZ_JACVXD010000001.1"/>
</dbReference>
<evidence type="ECO:0000313" key="9">
    <source>
        <dbReference type="EMBL" id="MBD0822667.1"/>
    </source>
</evidence>
<dbReference type="InterPro" id="IPR036590">
    <property type="entry name" value="SRAP-like"/>
</dbReference>
<dbReference type="GO" id="GO:0003697">
    <property type="term" value="F:single-stranded DNA binding"/>
    <property type="evidence" value="ECO:0007669"/>
    <property type="project" value="InterPro"/>
</dbReference>
<dbReference type="PANTHER" id="PTHR13604:SF0">
    <property type="entry name" value="ABASIC SITE PROCESSING PROTEIN HMCES"/>
    <property type="match status" value="1"/>
</dbReference>
<name>A0A8J6PQQ1_9FLAO</name>
<sequence>MCYANALRKSETEILATKEYLRITSIAPDAKYHPTYHLNGFSHGNLYIIKMDDPEVVHPAAWGLVPHWASHNANEFWKKSNTLNARAESIFDKASFKDSAESKRCLILSNGFYEPHHVNKVSTPYFCYQPSKEYPEGDLFFFAGLYSELDNNKLSATIITTEANDFFAEVHNLKKRMPLVLDKNYHEDWFDDGLTNQDLNELMATGFTNNTFKAHPVSKDIYKKGIDTNKPYIIEPVEKDTLF</sequence>
<keyword evidence="6" id="KW-0238">DNA-binding</keyword>
<dbReference type="Proteomes" id="UP000621516">
    <property type="component" value="Unassembled WGS sequence"/>
</dbReference>
<keyword evidence="7" id="KW-0456">Lyase</keyword>
<keyword evidence="10" id="KW-1185">Reference proteome</keyword>
<dbReference type="SUPFAM" id="SSF143081">
    <property type="entry name" value="BB1717-like"/>
    <property type="match status" value="1"/>
</dbReference>
<protein>
    <recommendedName>
        <fullName evidence="8">Abasic site processing protein</fullName>
        <ecNumber evidence="8">3.4.-.-</ecNumber>
    </recommendedName>
</protein>
<keyword evidence="2 8" id="KW-0645">Protease</keyword>
<evidence type="ECO:0000256" key="5">
    <source>
        <dbReference type="ARBA" id="ARBA00023124"/>
    </source>
</evidence>
<evidence type="ECO:0000256" key="1">
    <source>
        <dbReference type="ARBA" id="ARBA00008136"/>
    </source>
</evidence>
<organism evidence="9 10">
    <name type="scientific">Aestuariibaculum marinum</name>
    <dbReference type="NCBI Taxonomy" id="2683592"/>
    <lineage>
        <taxon>Bacteria</taxon>
        <taxon>Pseudomonadati</taxon>
        <taxon>Bacteroidota</taxon>
        <taxon>Flavobacteriia</taxon>
        <taxon>Flavobacteriales</taxon>
        <taxon>Flavobacteriaceae</taxon>
    </lineage>
</organism>
<dbReference type="GO" id="GO:0006508">
    <property type="term" value="P:proteolysis"/>
    <property type="evidence" value="ECO:0007669"/>
    <property type="project" value="UniProtKB-KW"/>
</dbReference>
<dbReference type="Gene3D" id="3.90.1680.10">
    <property type="entry name" value="SOS response associated peptidase-like"/>
    <property type="match status" value="1"/>
</dbReference>
<dbReference type="AlphaFoldDB" id="A0A8J6PQQ1"/>
<comment type="caution">
    <text evidence="9">The sequence shown here is derived from an EMBL/GenBank/DDBJ whole genome shotgun (WGS) entry which is preliminary data.</text>
</comment>
<dbReference type="GO" id="GO:0008233">
    <property type="term" value="F:peptidase activity"/>
    <property type="evidence" value="ECO:0007669"/>
    <property type="project" value="UniProtKB-KW"/>
</dbReference>
<dbReference type="EC" id="3.4.-.-" evidence="8"/>
<evidence type="ECO:0000256" key="8">
    <source>
        <dbReference type="RuleBase" id="RU364100"/>
    </source>
</evidence>